<protein>
    <submittedName>
        <fullName evidence="7">Glycosyl transferase family 2</fullName>
    </submittedName>
</protein>
<dbReference type="RefSeq" id="WP_111550838.1">
    <property type="nucleotide sequence ID" value="NZ_LIQE01000032.1"/>
</dbReference>
<comment type="cofactor">
    <cofactor evidence="1">
        <name>Mg(2+)</name>
        <dbReference type="ChEBI" id="CHEBI:18420"/>
    </cofactor>
</comment>
<dbReference type="AlphaFoldDB" id="A0A327Y197"/>
<evidence type="ECO:0000313" key="8">
    <source>
        <dbReference type="Proteomes" id="UP000249165"/>
    </source>
</evidence>
<dbReference type="OrthoDB" id="9815923at2"/>
<keyword evidence="5" id="KW-0460">Magnesium</keyword>
<feature type="domain" description="Glycosyltransferase 2-like" evidence="6">
    <location>
        <begin position="8"/>
        <end position="119"/>
    </location>
</feature>
<keyword evidence="4 7" id="KW-0808">Transferase</keyword>
<evidence type="ECO:0000256" key="1">
    <source>
        <dbReference type="ARBA" id="ARBA00001946"/>
    </source>
</evidence>
<dbReference type="InterPro" id="IPR050256">
    <property type="entry name" value="Glycosyltransferase_2"/>
</dbReference>
<reference evidence="7 8" key="1">
    <citation type="submission" date="2018-06" db="EMBL/GenBank/DDBJ databases">
        <title>Genomic Encyclopedia of Archaeal and Bacterial Type Strains, Phase II (KMG-II): from individual species to whole genera.</title>
        <authorList>
            <person name="Goeker M."/>
        </authorList>
    </citation>
    <scope>NUCLEOTIDE SEQUENCE [LARGE SCALE GENOMIC DNA]</scope>
    <source>
        <strain evidence="7 8">DSM 22011</strain>
    </source>
</reference>
<proteinExistence type="inferred from homology"/>
<dbReference type="InterPro" id="IPR001173">
    <property type="entry name" value="Glyco_trans_2-like"/>
</dbReference>
<evidence type="ECO:0000256" key="4">
    <source>
        <dbReference type="ARBA" id="ARBA00022679"/>
    </source>
</evidence>
<keyword evidence="3" id="KW-0328">Glycosyltransferase</keyword>
<comment type="similarity">
    <text evidence="2">Belongs to the glycosyltransferase 2 family.</text>
</comment>
<dbReference type="Proteomes" id="UP000249165">
    <property type="component" value="Unassembled WGS sequence"/>
</dbReference>
<evidence type="ECO:0000259" key="6">
    <source>
        <dbReference type="Pfam" id="PF00535"/>
    </source>
</evidence>
<comment type="caution">
    <text evidence="7">The sequence shown here is derived from an EMBL/GenBank/DDBJ whole genome shotgun (WGS) entry which is preliminary data.</text>
</comment>
<evidence type="ECO:0000256" key="5">
    <source>
        <dbReference type="ARBA" id="ARBA00022842"/>
    </source>
</evidence>
<accession>A0A327Y197</accession>
<evidence type="ECO:0000256" key="2">
    <source>
        <dbReference type="ARBA" id="ARBA00006739"/>
    </source>
</evidence>
<evidence type="ECO:0000313" key="7">
    <source>
        <dbReference type="EMBL" id="RAK13826.1"/>
    </source>
</evidence>
<keyword evidence="8" id="KW-1185">Reference proteome</keyword>
<evidence type="ECO:0000256" key="3">
    <source>
        <dbReference type="ARBA" id="ARBA00022676"/>
    </source>
</evidence>
<dbReference type="GO" id="GO:0016757">
    <property type="term" value="F:glycosyltransferase activity"/>
    <property type="evidence" value="ECO:0007669"/>
    <property type="project" value="UniProtKB-KW"/>
</dbReference>
<dbReference type="SUPFAM" id="SSF53448">
    <property type="entry name" value="Nucleotide-diphospho-sugar transferases"/>
    <property type="match status" value="1"/>
</dbReference>
<dbReference type="Pfam" id="PF00535">
    <property type="entry name" value="Glycos_transf_2"/>
    <property type="match status" value="1"/>
</dbReference>
<dbReference type="Gene3D" id="3.90.550.10">
    <property type="entry name" value="Spore Coat Polysaccharide Biosynthesis Protein SpsA, Chain A"/>
    <property type="match status" value="1"/>
</dbReference>
<sequence length="232" mass="25387">MTAATLTCIIPAYNEAPRIGAVLDAVLDHPLIDEILVVDDGSTDDTVARARAVAQRASRLRIIRQERNGGKTCAVTRGITEATGSHVLLLDSDLLGLRTDELSALIAPVLEGRADASLSLRGNAPLVWRGLGIDYISGERVMRRDLLASRTDTLLALPKFGLEVFVNRLWIEQGLHIAVVRWPGVESPMKHQKRGGWIDGLKADAAMLGDIFHTVTPMETLRQVFSLRARRV</sequence>
<organism evidence="7 8">
    <name type="scientific">Salipiger aestuarii</name>
    <dbReference type="NCBI Taxonomy" id="568098"/>
    <lineage>
        <taxon>Bacteria</taxon>
        <taxon>Pseudomonadati</taxon>
        <taxon>Pseudomonadota</taxon>
        <taxon>Alphaproteobacteria</taxon>
        <taxon>Rhodobacterales</taxon>
        <taxon>Roseobacteraceae</taxon>
        <taxon>Salipiger</taxon>
    </lineage>
</organism>
<dbReference type="PANTHER" id="PTHR48090">
    <property type="entry name" value="UNDECAPRENYL-PHOSPHATE 4-DEOXY-4-FORMAMIDO-L-ARABINOSE TRANSFERASE-RELATED"/>
    <property type="match status" value="1"/>
</dbReference>
<dbReference type="PANTHER" id="PTHR48090:SF10">
    <property type="entry name" value="GLUCOSYL-3-PHOSPHOGLYCERATE SYNTHASE"/>
    <property type="match status" value="1"/>
</dbReference>
<name>A0A327Y197_9RHOB</name>
<gene>
    <name evidence="7" type="ORF">ATI53_103429</name>
</gene>
<dbReference type="EMBL" id="QLMG01000034">
    <property type="protein sequence ID" value="RAK13826.1"/>
    <property type="molecule type" value="Genomic_DNA"/>
</dbReference>
<dbReference type="InterPro" id="IPR029044">
    <property type="entry name" value="Nucleotide-diphossugar_trans"/>
</dbReference>